<evidence type="ECO:0000256" key="4">
    <source>
        <dbReference type="ARBA" id="ARBA00022989"/>
    </source>
</evidence>
<feature type="region of interest" description="Disordered" evidence="6">
    <location>
        <begin position="1"/>
        <end position="40"/>
    </location>
</feature>
<evidence type="ECO:0000256" key="6">
    <source>
        <dbReference type="SAM" id="MobiDB-lite"/>
    </source>
</evidence>
<keyword evidence="4 7" id="KW-1133">Transmembrane helix</keyword>
<keyword evidence="2" id="KW-1003">Cell membrane</keyword>
<feature type="transmembrane region" description="Helical" evidence="7">
    <location>
        <begin position="292"/>
        <end position="316"/>
    </location>
</feature>
<dbReference type="GO" id="GO:0005886">
    <property type="term" value="C:plasma membrane"/>
    <property type="evidence" value="ECO:0007669"/>
    <property type="project" value="UniProtKB-SubCell"/>
</dbReference>
<protein>
    <submittedName>
        <fullName evidence="9">ABC transporter permease</fullName>
    </submittedName>
</protein>
<dbReference type="PANTHER" id="PTHR30294:SF38">
    <property type="entry name" value="TRANSPORT PERMEASE PROTEIN"/>
    <property type="match status" value="1"/>
</dbReference>
<evidence type="ECO:0000313" key="10">
    <source>
        <dbReference type="Proteomes" id="UP001056855"/>
    </source>
</evidence>
<dbReference type="Pfam" id="PF12698">
    <property type="entry name" value="ABC2_membrane_3"/>
    <property type="match status" value="1"/>
</dbReference>
<reference evidence="9" key="1">
    <citation type="submission" date="2022-06" db="EMBL/GenBank/DDBJ databases">
        <title>Diverse halophilic archaea isolated from saline environments.</title>
        <authorList>
            <person name="Cui H.-L."/>
        </authorList>
    </citation>
    <scope>NUCLEOTIDE SEQUENCE</scope>
    <source>
        <strain evidence="9">WLHS1</strain>
    </source>
</reference>
<feature type="transmembrane region" description="Helical" evidence="7">
    <location>
        <begin position="258"/>
        <end position="280"/>
    </location>
</feature>
<evidence type="ECO:0000256" key="1">
    <source>
        <dbReference type="ARBA" id="ARBA00004651"/>
    </source>
</evidence>
<keyword evidence="5 7" id="KW-0472">Membrane</keyword>
<dbReference type="KEGG" id="sawl:NGM29_14185"/>
<feature type="transmembrane region" description="Helical" evidence="7">
    <location>
        <begin position="62"/>
        <end position="88"/>
    </location>
</feature>
<keyword evidence="3 7" id="KW-0812">Transmembrane</keyword>
<dbReference type="PANTHER" id="PTHR30294">
    <property type="entry name" value="MEMBRANE COMPONENT OF ABC TRANSPORTER YHHJ-RELATED"/>
    <property type="match status" value="1"/>
</dbReference>
<sequence length="390" mass="42294">MSREPRADDRTTESERGNGHVRGPEDERGQESHREPEHTESTLHARLAIVRREWRSLRSEKTIVLALAIQLVIAGFSGFLVVGLVSLYDPGAVDGQEMTVALTGDDRDALLEVVHDREAIEPRLYDDRGAAYADFDRRAVAVVVETNRLENGRLSIVVTAPDEGIGTTLLISELQETFRTVEFEERQANADRLESPPLSVPTTSATPYFGFTYTVLVPLLLFLPVFISGSIAVDSLIEERQRGTLELLRVAPLSFPDVIDAKLVATASLAPLQGLAWLLLLAFNGTAIANPAALIVFVAALALLIVALGMGVALYAPDRRQAQLLYSAGIVGLLVVTSLLPEHPANTVAKLAIGSETTTTWLLFPGYVVAGLGAYLLLQWGLERVDQAAL</sequence>
<evidence type="ECO:0000256" key="3">
    <source>
        <dbReference type="ARBA" id="ARBA00022692"/>
    </source>
</evidence>
<dbReference type="InterPro" id="IPR013525">
    <property type="entry name" value="ABC2_TM"/>
</dbReference>
<dbReference type="Proteomes" id="UP001056855">
    <property type="component" value="Chromosome"/>
</dbReference>
<gene>
    <name evidence="9" type="ORF">NGM29_14185</name>
</gene>
<keyword evidence="10" id="KW-1185">Reference proteome</keyword>
<organism evidence="9 10">
    <name type="scientific">Natronosalvus rutilus</name>
    <dbReference type="NCBI Taxonomy" id="2953753"/>
    <lineage>
        <taxon>Archaea</taxon>
        <taxon>Methanobacteriati</taxon>
        <taxon>Methanobacteriota</taxon>
        <taxon>Stenosarchaea group</taxon>
        <taxon>Halobacteria</taxon>
        <taxon>Halobacteriales</taxon>
        <taxon>Natrialbaceae</taxon>
        <taxon>Natronosalvus</taxon>
    </lineage>
</organism>
<feature type="transmembrane region" description="Helical" evidence="7">
    <location>
        <begin position="323"/>
        <end position="340"/>
    </location>
</feature>
<evidence type="ECO:0000256" key="5">
    <source>
        <dbReference type="ARBA" id="ARBA00023136"/>
    </source>
</evidence>
<feature type="transmembrane region" description="Helical" evidence="7">
    <location>
        <begin position="360"/>
        <end position="378"/>
    </location>
</feature>
<comment type="subcellular location">
    <subcellularLocation>
        <location evidence="1">Cell membrane</location>
        <topology evidence="1">Multi-pass membrane protein</topology>
    </subcellularLocation>
</comment>
<proteinExistence type="predicted"/>
<dbReference type="GO" id="GO:0140359">
    <property type="term" value="F:ABC-type transporter activity"/>
    <property type="evidence" value="ECO:0007669"/>
    <property type="project" value="InterPro"/>
</dbReference>
<evidence type="ECO:0000259" key="8">
    <source>
        <dbReference type="Pfam" id="PF12698"/>
    </source>
</evidence>
<accession>A0A9E7SUI8</accession>
<dbReference type="InterPro" id="IPR051449">
    <property type="entry name" value="ABC-2_transporter_component"/>
</dbReference>
<feature type="transmembrane region" description="Helical" evidence="7">
    <location>
        <begin position="211"/>
        <end position="237"/>
    </location>
</feature>
<dbReference type="AlphaFoldDB" id="A0A9E7SUI8"/>
<name>A0A9E7SUI8_9EURY</name>
<evidence type="ECO:0000256" key="2">
    <source>
        <dbReference type="ARBA" id="ARBA00022475"/>
    </source>
</evidence>
<dbReference type="EMBL" id="CP100355">
    <property type="protein sequence ID" value="UTF52917.1"/>
    <property type="molecule type" value="Genomic_DNA"/>
</dbReference>
<evidence type="ECO:0000313" key="9">
    <source>
        <dbReference type="EMBL" id="UTF52917.1"/>
    </source>
</evidence>
<feature type="domain" description="ABC-2 type transporter transmembrane" evidence="8">
    <location>
        <begin position="95"/>
        <end position="337"/>
    </location>
</feature>
<dbReference type="RefSeq" id="WP_254156999.1">
    <property type="nucleotide sequence ID" value="NZ_CP100355.1"/>
</dbReference>
<dbReference type="GeneID" id="73291217"/>
<evidence type="ECO:0000256" key="7">
    <source>
        <dbReference type="SAM" id="Phobius"/>
    </source>
</evidence>